<name>A0A8B6BSE9_MYTGA</name>
<evidence type="ECO:0000256" key="1">
    <source>
        <dbReference type="SAM" id="MobiDB-lite"/>
    </source>
</evidence>
<feature type="transmembrane region" description="Helical" evidence="2">
    <location>
        <begin position="99"/>
        <end position="118"/>
    </location>
</feature>
<gene>
    <name evidence="3" type="ORF">MGAL_10B064378</name>
</gene>
<evidence type="ECO:0000313" key="3">
    <source>
        <dbReference type="EMBL" id="VDH94267.1"/>
    </source>
</evidence>
<keyword evidence="2" id="KW-0812">Transmembrane</keyword>
<keyword evidence="2" id="KW-0472">Membrane</keyword>
<protein>
    <submittedName>
        <fullName evidence="3">Uncharacterized protein</fullName>
    </submittedName>
</protein>
<reference evidence="3" key="1">
    <citation type="submission" date="2018-11" db="EMBL/GenBank/DDBJ databases">
        <authorList>
            <person name="Alioto T."/>
            <person name="Alioto T."/>
        </authorList>
    </citation>
    <scope>NUCLEOTIDE SEQUENCE</scope>
</reference>
<feature type="compositionally biased region" description="Polar residues" evidence="1">
    <location>
        <begin position="59"/>
        <end position="70"/>
    </location>
</feature>
<sequence length="252" mass="28801">MAYKIHNRLVDIDPSNYYKPGDSRTRGGHRIHQQRTLKEQIQVLLVPRINQGIEHSTGKSHNSSYTTRVQGQPCHPAGGLDRSLSRLELLRSQILDFKMFRNIVLVSIVQIGVLTFLIDTTPYLLTGKEDLNELCSIHTSLISSNVTTSVLSANQASERPCPSCLRQTYQDAMCKRCKQATQNFRTNFLLQEFCAGRAYQYILMFACLVVTLVNSIPYLSPRRDRRLLPLRFEYTLKVVVNDKKIGTLWNVL</sequence>
<feature type="transmembrane region" description="Helical" evidence="2">
    <location>
        <begin position="198"/>
        <end position="219"/>
    </location>
</feature>
<dbReference type="AlphaFoldDB" id="A0A8B6BSE9"/>
<evidence type="ECO:0000313" key="4">
    <source>
        <dbReference type="Proteomes" id="UP000596742"/>
    </source>
</evidence>
<keyword evidence="4" id="KW-1185">Reference proteome</keyword>
<dbReference type="Proteomes" id="UP000596742">
    <property type="component" value="Unassembled WGS sequence"/>
</dbReference>
<keyword evidence="2" id="KW-1133">Transmembrane helix</keyword>
<proteinExistence type="predicted"/>
<feature type="region of interest" description="Disordered" evidence="1">
    <location>
        <begin position="54"/>
        <end position="77"/>
    </location>
</feature>
<accession>A0A8B6BSE9</accession>
<comment type="caution">
    <text evidence="3">The sequence shown here is derived from an EMBL/GenBank/DDBJ whole genome shotgun (WGS) entry which is preliminary data.</text>
</comment>
<organism evidence="3 4">
    <name type="scientific">Mytilus galloprovincialis</name>
    <name type="common">Mediterranean mussel</name>
    <dbReference type="NCBI Taxonomy" id="29158"/>
    <lineage>
        <taxon>Eukaryota</taxon>
        <taxon>Metazoa</taxon>
        <taxon>Spiralia</taxon>
        <taxon>Lophotrochozoa</taxon>
        <taxon>Mollusca</taxon>
        <taxon>Bivalvia</taxon>
        <taxon>Autobranchia</taxon>
        <taxon>Pteriomorphia</taxon>
        <taxon>Mytilida</taxon>
        <taxon>Mytiloidea</taxon>
        <taxon>Mytilidae</taxon>
        <taxon>Mytilinae</taxon>
        <taxon>Mytilus</taxon>
    </lineage>
</organism>
<dbReference type="EMBL" id="UYJE01000562">
    <property type="protein sequence ID" value="VDH94267.1"/>
    <property type="molecule type" value="Genomic_DNA"/>
</dbReference>
<evidence type="ECO:0000256" key="2">
    <source>
        <dbReference type="SAM" id="Phobius"/>
    </source>
</evidence>
<dbReference type="OrthoDB" id="10382584at2759"/>